<evidence type="ECO:0000256" key="2">
    <source>
        <dbReference type="SAM" id="SignalP"/>
    </source>
</evidence>
<dbReference type="Pfam" id="PF00496">
    <property type="entry name" value="SBP_bac_5"/>
    <property type="match status" value="1"/>
</dbReference>
<evidence type="ECO:0000256" key="1">
    <source>
        <dbReference type="ARBA" id="ARBA00022729"/>
    </source>
</evidence>
<feature type="signal peptide" evidence="2">
    <location>
        <begin position="1"/>
        <end position="27"/>
    </location>
</feature>
<dbReference type="Gene3D" id="3.90.76.10">
    <property type="entry name" value="Dipeptide-binding Protein, Domain 1"/>
    <property type="match status" value="1"/>
</dbReference>
<accession>A0ABY8QPG0</accession>
<evidence type="ECO:0000313" key="5">
    <source>
        <dbReference type="Proteomes" id="UP001209083"/>
    </source>
</evidence>
<dbReference type="RefSeq" id="WP_349637571.1">
    <property type="nucleotide sequence ID" value="NZ_CP090958.1"/>
</dbReference>
<name>A0ABY8QPG0_9MICO</name>
<dbReference type="CDD" id="cd08494">
    <property type="entry name" value="PBP2_NikA_DppA_OppA_like_6"/>
    <property type="match status" value="1"/>
</dbReference>
<dbReference type="PANTHER" id="PTHR30290">
    <property type="entry name" value="PERIPLASMIC BINDING COMPONENT OF ABC TRANSPORTER"/>
    <property type="match status" value="1"/>
</dbReference>
<sequence length="504" mass="54902">MLTRKWVASFAALVGLSLLISGCSAGAGSSGGEDAARDDMTIALAAEPANLDFTTTDGVAIPQALMDNVYEGLVKVDQKGAIQPGLAKSWQLSDDRKTYTFALQEGVKFTDGADFTADDVKFSIERVQSDDWKISLKSKMDIVDSVEVSSPTEVKVTLKKPSNNWLFDMTTRIGAIFSKTGVDDLANTAIGTGPFKIAKWNRGQSIEFERRDDYWGEKPKLAKVTLQYFSDAVAATNAMQSGDVDVIGTLQAPELADQFKSDDKFQLIEGTTNGEVVLSMNNKRAPFDDKKVRQAVMYGVDRKAVVDTAWAGYGTMIGSMVPPTDPYYEDLTGAYPFDQEKAKQLIKEAGAEGTAVNFTVPNLPYATAISEVVVSQLKEIGLNAKIETQEFPAVWLDKTLTSHEYDMSVINHAEPRDILAVFNNPDYYVGYDNSKIKDVAAKADQGTEEEYVAGMKQVAKTITEDAASDFLFLFPNLVVADAKVTGIPQNAVGESLNLTTFSWS</sequence>
<protein>
    <submittedName>
        <fullName evidence="4">ABC transporter substrate-binding protein</fullName>
    </submittedName>
</protein>
<dbReference type="PROSITE" id="PS51257">
    <property type="entry name" value="PROKAR_LIPOPROTEIN"/>
    <property type="match status" value="1"/>
</dbReference>
<gene>
    <name evidence="4" type="ORF">LWF01_11700</name>
</gene>
<keyword evidence="1 2" id="KW-0732">Signal</keyword>
<dbReference type="Proteomes" id="UP001209083">
    <property type="component" value="Chromosome"/>
</dbReference>
<evidence type="ECO:0000259" key="3">
    <source>
        <dbReference type="Pfam" id="PF00496"/>
    </source>
</evidence>
<dbReference type="PIRSF" id="PIRSF002741">
    <property type="entry name" value="MppA"/>
    <property type="match status" value="1"/>
</dbReference>
<feature type="chain" id="PRO_5046683923" evidence="2">
    <location>
        <begin position="28"/>
        <end position="504"/>
    </location>
</feature>
<dbReference type="InterPro" id="IPR039424">
    <property type="entry name" value="SBP_5"/>
</dbReference>
<dbReference type="EMBL" id="CP090958">
    <property type="protein sequence ID" value="WGW10788.1"/>
    <property type="molecule type" value="Genomic_DNA"/>
</dbReference>
<dbReference type="Gene3D" id="3.10.105.10">
    <property type="entry name" value="Dipeptide-binding Protein, Domain 3"/>
    <property type="match status" value="1"/>
</dbReference>
<dbReference type="InterPro" id="IPR000914">
    <property type="entry name" value="SBP_5_dom"/>
</dbReference>
<proteinExistence type="predicted"/>
<reference evidence="4 5" key="1">
    <citation type="submission" date="2023-05" db="EMBL/GenBank/DDBJ databases">
        <title>Lithophilousrod everest ZFBP1038 complete genpme.</title>
        <authorList>
            <person name="Tian M."/>
        </authorList>
    </citation>
    <scope>NUCLEOTIDE SEQUENCE [LARGE SCALE GENOMIC DNA]</scope>
    <source>
        <strain evidence="4 5">ZFBP1038</strain>
    </source>
</reference>
<dbReference type="SUPFAM" id="SSF53850">
    <property type="entry name" value="Periplasmic binding protein-like II"/>
    <property type="match status" value="1"/>
</dbReference>
<evidence type="ECO:0000313" key="4">
    <source>
        <dbReference type="EMBL" id="WGW10788.1"/>
    </source>
</evidence>
<feature type="domain" description="Solute-binding protein family 5" evidence="3">
    <location>
        <begin position="82"/>
        <end position="411"/>
    </location>
</feature>
<dbReference type="InterPro" id="IPR030678">
    <property type="entry name" value="Peptide/Ni-bd"/>
</dbReference>
<dbReference type="PANTHER" id="PTHR30290:SF38">
    <property type="entry name" value="D,D-DIPEPTIDE-BINDING PERIPLASMIC PROTEIN DDPA-RELATED"/>
    <property type="match status" value="1"/>
</dbReference>
<dbReference type="Gene3D" id="3.40.190.10">
    <property type="entry name" value="Periplasmic binding protein-like II"/>
    <property type="match status" value="1"/>
</dbReference>
<keyword evidence="5" id="KW-1185">Reference proteome</keyword>
<organism evidence="4 5">
    <name type="scientific">Saxibacter everestensis</name>
    <dbReference type="NCBI Taxonomy" id="2909229"/>
    <lineage>
        <taxon>Bacteria</taxon>
        <taxon>Bacillati</taxon>
        <taxon>Actinomycetota</taxon>
        <taxon>Actinomycetes</taxon>
        <taxon>Micrococcales</taxon>
        <taxon>Brevibacteriaceae</taxon>
        <taxon>Saxibacter</taxon>
    </lineage>
</organism>